<evidence type="ECO:0000256" key="6">
    <source>
        <dbReference type="PROSITE-ProRule" id="PRU00076"/>
    </source>
</evidence>
<dbReference type="PROSITE" id="PS00010">
    <property type="entry name" value="ASX_HYDROXYL"/>
    <property type="match status" value="4"/>
</dbReference>
<dbReference type="GO" id="GO:0032991">
    <property type="term" value="C:protein-containing complex"/>
    <property type="evidence" value="ECO:0007669"/>
    <property type="project" value="TreeGrafter"/>
</dbReference>
<feature type="disulfide bond" evidence="6">
    <location>
        <begin position="292"/>
        <end position="301"/>
    </location>
</feature>
<feature type="domain" description="EGF-like" evidence="9">
    <location>
        <begin position="846"/>
        <end position="879"/>
    </location>
</feature>
<dbReference type="GO" id="GO:0050769">
    <property type="term" value="P:positive regulation of neurogenesis"/>
    <property type="evidence" value="ECO:0007669"/>
    <property type="project" value="UniProtKB-ARBA"/>
</dbReference>
<dbReference type="SMART" id="SM00282">
    <property type="entry name" value="LamG"/>
    <property type="match status" value="4"/>
</dbReference>
<evidence type="ECO:0000256" key="3">
    <source>
        <dbReference type="ARBA" id="ARBA00022737"/>
    </source>
</evidence>
<feature type="domain" description="EGF-like" evidence="9">
    <location>
        <begin position="148"/>
        <end position="184"/>
    </location>
</feature>
<evidence type="ECO:0000256" key="1">
    <source>
        <dbReference type="ARBA" id="ARBA00022536"/>
    </source>
</evidence>
<reference evidence="11" key="1">
    <citation type="submission" date="2020-01" db="EMBL/GenBank/DDBJ databases">
        <title>Draft genome sequence of the Termite Coptotermes fromosanus.</title>
        <authorList>
            <person name="Itakura S."/>
            <person name="Yosikawa Y."/>
            <person name="Umezawa K."/>
        </authorList>
    </citation>
    <scope>NUCLEOTIDE SEQUENCE [LARGE SCALE GENOMIC DNA]</scope>
</reference>
<dbReference type="PRINTS" id="PR01983">
    <property type="entry name" value="NOTCH"/>
</dbReference>
<gene>
    <name evidence="10" type="ORF">Cfor_03244</name>
</gene>
<keyword evidence="5" id="KW-0325">Glycoprotein</keyword>
<dbReference type="Pfam" id="PF02210">
    <property type="entry name" value="Laminin_G_2"/>
    <property type="match status" value="4"/>
</dbReference>
<evidence type="ECO:0000256" key="5">
    <source>
        <dbReference type="ARBA" id="ARBA00023180"/>
    </source>
</evidence>
<dbReference type="FunFam" id="2.10.25.10:FF:000340">
    <property type="entry name" value="Terribly reduced optic lobes, isoform AT"/>
    <property type="match status" value="1"/>
</dbReference>
<feature type="domain" description="Laminin G" evidence="8">
    <location>
        <begin position="926"/>
        <end position="1124"/>
    </location>
</feature>
<dbReference type="Pfam" id="PF12661">
    <property type="entry name" value="hEGF"/>
    <property type="match status" value="2"/>
</dbReference>
<protein>
    <recommendedName>
        <fullName evidence="12">Protein eyes shut</fullName>
    </recommendedName>
</protein>
<feature type="compositionally biased region" description="Low complexity" evidence="7">
    <location>
        <begin position="442"/>
        <end position="465"/>
    </location>
</feature>
<feature type="disulfide bond" evidence="6">
    <location>
        <begin position="331"/>
        <end position="340"/>
    </location>
</feature>
<dbReference type="GO" id="GO:0040008">
    <property type="term" value="P:regulation of growth"/>
    <property type="evidence" value="ECO:0007669"/>
    <property type="project" value="UniProtKB-ARBA"/>
</dbReference>
<organism evidence="10 11">
    <name type="scientific">Coptotermes formosanus</name>
    <name type="common">Formosan subterranean termite</name>
    <dbReference type="NCBI Taxonomy" id="36987"/>
    <lineage>
        <taxon>Eukaryota</taxon>
        <taxon>Metazoa</taxon>
        <taxon>Ecdysozoa</taxon>
        <taxon>Arthropoda</taxon>
        <taxon>Hexapoda</taxon>
        <taxon>Insecta</taxon>
        <taxon>Pterygota</taxon>
        <taxon>Neoptera</taxon>
        <taxon>Polyneoptera</taxon>
        <taxon>Dictyoptera</taxon>
        <taxon>Blattodea</taxon>
        <taxon>Blattoidea</taxon>
        <taxon>Termitoidae</taxon>
        <taxon>Rhinotermitidae</taxon>
        <taxon>Coptotermes</taxon>
    </lineage>
</organism>
<dbReference type="InterPro" id="IPR000152">
    <property type="entry name" value="EGF-type_Asp/Asn_hydroxyl_site"/>
</dbReference>
<feature type="domain" description="EGF-like" evidence="9">
    <location>
        <begin position="882"/>
        <end position="919"/>
    </location>
</feature>
<feature type="region of interest" description="Disordered" evidence="7">
    <location>
        <begin position="441"/>
        <end position="465"/>
    </location>
</feature>
<dbReference type="InParanoid" id="A0A6L2PYJ1"/>
<dbReference type="SMART" id="SM00181">
    <property type="entry name" value="EGF"/>
    <property type="match status" value="12"/>
</dbReference>
<dbReference type="GO" id="GO:0005886">
    <property type="term" value="C:plasma membrane"/>
    <property type="evidence" value="ECO:0007669"/>
    <property type="project" value="UniProtKB-ARBA"/>
</dbReference>
<dbReference type="Pfam" id="PF00008">
    <property type="entry name" value="EGF"/>
    <property type="match status" value="7"/>
</dbReference>
<comment type="caution">
    <text evidence="6">Lacks conserved residue(s) required for the propagation of feature annotation.</text>
</comment>
<feature type="disulfide bond" evidence="6">
    <location>
        <begin position="909"/>
        <end position="918"/>
    </location>
</feature>
<feature type="disulfide bond" evidence="6">
    <location>
        <begin position="1191"/>
        <end position="1200"/>
    </location>
</feature>
<feature type="compositionally biased region" description="Polar residues" evidence="7">
    <location>
        <begin position="500"/>
        <end position="516"/>
    </location>
</feature>
<evidence type="ECO:0000256" key="4">
    <source>
        <dbReference type="ARBA" id="ARBA00023157"/>
    </source>
</evidence>
<dbReference type="CDD" id="cd00054">
    <property type="entry name" value="EGF_CA"/>
    <property type="match status" value="9"/>
</dbReference>
<dbReference type="InterPro" id="IPR001881">
    <property type="entry name" value="EGF-like_Ca-bd_dom"/>
</dbReference>
<dbReference type="Proteomes" id="UP000502823">
    <property type="component" value="Unassembled WGS sequence"/>
</dbReference>
<feature type="domain" description="Laminin G" evidence="8">
    <location>
        <begin position="662"/>
        <end position="850"/>
    </location>
</feature>
<dbReference type="GO" id="GO:0007157">
    <property type="term" value="P:heterophilic cell-cell adhesion via plasma membrane cell adhesion molecules"/>
    <property type="evidence" value="ECO:0007669"/>
    <property type="project" value="TreeGrafter"/>
</dbReference>
<feature type="domain" description="EGF-like" evidence="9">
    <location>
        <begin position="228"/>
        <end position="264"/>
    </location>
</feature>
<feature type="disulfide bond" evidence="6">
    <location>
        <begin position="1414"/>
        <end position="1423"/>
    </location>
</feature>
<evidence type="ECO:0000259" key="9">
    <source>
        <dbReference type="PROSITE" id="PS50026"/>
    </source>
</evidence>
<feature type="disulfide bond" evidence="6">
    <location>
        <begin position="1452"/>
        <end position="1461"/>
    </location>
</feature>
<sequence>MEASAIPVHDSVGNVDNVQEHLKTTLEEKKTGSRWRSWLRHCTTNQKVAGSIPDGVIGIFHWHNPFSRTMALGSASNRNEYQEYFLGGKRGRTYTCYCIDGYTGVQCQTNWDECWSSPCLNGGTCHDGVAAFNCTCADGYTGDTCEENRDECDSNPCFNNATCLDDINGYTCLCVPGYSGLFCEIDVAVCNSTGEPRCMNGGMCIEGPGESYTCSCLAGWTGEVCEMPTDECASSPCKNGGVCVDRHADYACACPFGYTGKDCEVKLQQCDTISCENDALCLMEDGVTVCYCVPDYHGDRCQFQYDECQLGPRCMNGGTCLDGVDNFTCSCPPQLTGQFCECLITGPGQLNCSYLVPSLTTLLPSPPTITEVPSTLTWPAVIPTGLTTEETKVTSQVTTYLVPSLRTSPSTSETTAGDIYSYSTTSTSLSSKFTTPFGETVPTFPTETTSPNFTETTSTEIPSTSSSIFTFKTSEAASTPTEENATTKLENVTYPFTISESTARLTSPRMTESSPAEGTPTPEVLTPYYNVTEVSASTSFPEKPSTSVATVGISSEIPSVVISEETTLRFDTSTAAPLTSTDQVLSTEETEKPVTPQSTASLPHYPVTAVTAEVPSQNITIREQVTTVVSTELSSEHPITFFLTTSPRTPEMTPTGVLCDEHVGIRVAAFTRRSYLSHRLTNSSGAHIEVTARTVAATGILLYAHLTPDMYMYLYLEEGILKFKFSCGIQTMLFTEVQFHVNNGFNIAIKVRLELLPPSAEIRRCAASVLINNTLVMSGEQLASSATHVRANSWLHLAGIPPEFLVPSEAPLVTGFTGCMQDLQIDNKKKNIFRDAVDGYDVTECSSLACLSNPCFGSATCVEDKDKWHCLCPSGFTGVTCEQSVCNDNPCRFGSTCVPYPASGFLCLCPLGKHGIYCEHDLEIGQPSFSSSVAGLASYAAYPIPGAIHNSMELKFKFIPSTVEQIGLMVFVGQDGFHDSRADHLSVSFIKGYVVLTWNLGSGPRRIFTPRPVTQRANRPHTVRVGRIGQVAWLMVDNLQNVSSKSPGHLSQLNTRSLLYLGKFKLQHQETRGHESRNFSLLPHDLPLHSGFSGCLFDVELKAGRIAVALQRTQPAIGRSVGQCGTSECHEHACQHGGACLHHGATYTCLCPEGWYGPTCALNFNPCDFMRHNCSSGATCVPLATRYECDCPLGKAGKFCERDEPLSDVAFSGTRSYLSLPPMELHRQQTAIELEVRPLYDRGLLLFLGHQDGDSFLSLSLQGGVLELRLGSGQRRKHGQPIVVHSGHVLAIGEWHHVVAGHYGRRIFLRVDGVLHSAGMLPGQMLPSSGSPVYIGGIPDLSKLPVGSVSGLPIPFRGCIRQVSLNWHHITLNRDHILAARNIADCDGTRCGGDVCEHGGSCWLDEHHMAHCSCLQEYTGSRCETQVSCMEHMCQNNGRCAKDTSLSVQCHCPLGWGGNFCEEAVTLGPPHFGGNSYLVVERAARIARHDEGNLEDGTDISFLYLNFSTADLDGMILWSKKGDEFIGVGTDRGLLKLVWGWNGPTENKILIPSGSVADGEWHSLALSFSTTNISLWMDNTLVHATSAPDNTVSKPLTTDGIFYLGGFPGQKSVQEKTSDHFMSTFRGCIKEFAWTEDAIITDFSRTLTVMKAGASRKISFLPYYRLEMVPLLQEYNCLPVNTIHNFVCSTILILSWSRVTAHTQKPPLFWGLSNTNPANVQFCLTRVLTHALGFHNGCRSHDAFCGGFCAVEWLMLRRFGGPHGLRLHGFYSVQISRTSDRSQVLYNSWLRRPVDCALVSWSVVECTVLDAAESNWTARPSQHEAAASCYLEPLIDQHYY</sequence>
<evidence type="ECO:0000313" key="10">
    <source>
        <dbReference type="EMBL" id="GFG37294.1"/>
    </source>
</evidence>
<dbReference type="GO" id="GO:0007411">
    <property type="term" value="P:axon guidance"/>
    <property type="evidence" value="ECO:0007669"/>
    <property type="project" value="UniProtKB-ARBA"/>
</dbReference>
<feature type="domain" description="Laminin G" evidence="8">
    <location>
        <begin position="1207"/>
        <end position="1396"/>
    </location>
</feature>
<dbReference type="FunCoup" id="A0A6L2PYJ1">
    <property type="interactions" value="13"/>
</dbReference>
<dbReference type="InterPro" id="IPR009030">
    <property type="entry name" value="Growth_fac_rcpt_cys_sf"/>
</dbReference>
<evidence type="ECO:0000256" key="2">
    <source>
        <dbReference type="ARBA" id="ARBA00022729"/>
    </source>
</evidence>
<dbReference type="Gene3D" id="2.60.120.200">
    <property type="match status" value="4"/>
</dbReference>
<keyword evidence="3" id="KW-0677">Repeat</keyword>
<feature type="disulfide bond" evidence="6">
    <location>
        <begin position="216"/>
        <end position="225"/>
    </location>
</feature>
<evidence type="ECO:0000259" key="8">
    <source>
        <dbReference type="PROSITE" id="PS50025"/>
    </source>
</evidence>
<dbReference type="InterPro" id="IPR000742">
    <property type="entry name" value="EGF"/>
</dbReference>
<dbReference type="PANTHER" id="PTHR24049:SF22">
    <property type="entry name" value="DROSOPHILA CRUMBS HOMOLOG"/>
    <property type="match status" value="1"/>
</dbReference>
<dbReference type="GO" id="GO:0048056">
    <property type="term" value="P:R3/R4 cell differentiation"/>
    <property type="evidence" value="ECO:0007669"/>
    <property type="project" value="UniProtKB-ARBA"/>
</dbReference>
<feature type="compositionally biased region" description="Polar residues" evidence="7">
    <location>
        <begin position="573"/>
        <end position="587"/>
    </location>
</feature>
<feature type="disulfide bond" evidence="6">
    <location>
        <begin position="254"/>
        <end position="263"/>
    </location>
</feature>
<name>A0A6L2PYJ1_COPFO</name>
<dbReference type="InterPro" id="IPR051022">
    <property type="entry name" value="Notch_Cell-Fate_Det"/>
</dbReference>
<dbReference type="SUPFAM" id="SSF49899">
    <property type="entry name" value="Concanavalin A-like lectins/glucanases"/>
    <property type="match status" value="4"/>
</dbReference>
<feature type="domain" description="EGF-like" evidence="9">
    <location>
        <begin position="1425"/>
        <end position="1462"/>
    </location>
</feature>
<evidence type="ECO:0008006" key="12">
    <source>
        <dbReference type="Google" id="ProtNLM"/>
    </source>
</evidence>
<dbReference type="PROSITE" id="PS01187">
    <property type="entry name" value="EGF_CA"/>
    <property type="match status" value="2"/>
</dbReference>
<dbReference type="GO" id="GO:0016318">
    <property type="term" value="P:ommatidial rotation"/>
    <property type="evidence" value="ECO:0007669"/>
    <property type="project" value="UniProtKB-ARBA"/>
</dbReference>
<dbReference type="InterPro" id="IPR018097">
    <property type="entry name" value="EGF_Ca-bd_CS"/>
</dbReference>
<dbReference type="Gene3D" id="2.10.25.10">
    <property type="entry name" value="Laminin"/>
    <property type="match status" value="11"/>
</dbReference>
<feature type="disulfide bond" evidence="6">
    <location>
        <begin position="136"/>
        <end position="145"/>
    </location>
</feature>
<feature type="domain" description="EGF-like" evidence="9">
    <location>
        <begin position="1387"/>
        <end position="1424"/>
    </location>
</feature>
<dbReference type="GO" id="GO:0045197">
    <property type="term" value="P:establishment or maintenance of epithelial cell apical/basal polarity"/>
    <property type="evidence" value="ECO:0007669"/>
    <property type="project" value="TreeGrafter"/>
</dbReference>
<feature type="region of interest" description="Disordered" evidence="7">
    <location>
        <begin position="573"/>
        <end position="601"/>
    </location>
</feature>
<comment type="caution">
    <text evidence="10">The sequence shown here is derived from an EMBL/GenBank/DDBJ whole genome shotgun (WGS) entry which is preliminary data.</text>
</comment>
<dbReference type="PROSITE" id="PS50025">
    <property type="entry name" value="LAM_G_DOMAIN"/>
    <property type="match status" value="4"/>
</dbReference>
<dbReference type="GO" id="GO:0005911">
    <property type="term" value="C:cell-cell junction"/>
    <property type="evidence" value="ECO:0007669"/>
    <property type="project" value="UniProtKB-ARBA"/>
</dbReference>
<dbReference type="SUPFAM" id="SSF57196">
    <property type="entry name" value="EGF/Laminin"/>
    <property type="match status" value="6"/>
</dbReference>
<dbReference type="PRINTS" id="PR00010">
    <property type="entry name" value="EGFBLOOD"/>
</dbReference>
<evidence type="ECO:0000256" key="7">
    <source>
        <dbReference type="SAM" id="MobiDB-lite"/>
    </source>
</evidence>
<feature type="domain" description="EGF-like" evidence="9">
    <location>
        <begin position="1163"/>
        <end position="1201"/>
    </location>
</feature>
<dbReference type="InterPro" id="IPR001791">
    <property type="entry name" value="Laminin_G"/>
</dbReference>
<feature type="region of interest" description="Disordered" evidence="7">
    <location>
        <begin position="500"/>
        <end position="524"/>
    </location>
</feature>
<dbReference type="FunFam" id="2.10.25.10:FF:000066">
    <property type="entry name" value="FAT atypical cadherin 4"/>
    <property type="match status" value="1"/>
</dbReference>
<feature type="domain" description="EGF-like" evidence="9">
    <location>
        <begin position="304"/>
        <end position="341"/>
    </location>
</feature>
<keyword evidence="4 6" id="KW-1015">Disulfide bond</keyword>
<dbReference type="GO" id="GO:0120035">
    <property type="term" value="P:regulation of plasma membrane bounded cell projection organization"/>
    <property type="evidence" value="ECO:0007669"/>
    <property type="project" value="UniProtKB-ARBA"/>
</dbReference>
<dbReference type="PROSITE" id="PS00022">
    <property type="entry name" value="EGF_1"/>
    <property type="match status" value="11"/>
</dbReference>
<keyword evidence="1 6" id="KW-0245">EGF-like domain</keyword>
<keyword evidence="11" id="KW-1185">Reference proteome</keyword>
<dbReference type="PROSITE" id="PS01186">
    <property type="entry name" value="EGF_2"/>
    <property type="match status" value="6"/>
</dbReference>
<dbReference type="EMBL" id="BLKM01000688">
    <property type="protein sequence ID" value="GFG37294.1"/>
    <property type="molecule type" value="Genomic_DNA"/>
</dbReference>
<dbReference type="PANTHER" id="PTHR24049">
    <property type="entry name" value="CRUMBS FAMILY MEMBER"/>
    <property type="match status" value="1"/>
</dbReference>
<feature type="disulfide bond" evidence="6">
    <location>
        <begin position="1151"/>
        <end position="1160"/>
    </location>
</feature>
<feature type="domain" description="Laminin G" evidence="8">
    <location>
        <begin position="1467"/>
        <end position="1677"/>
    </location>
</feature>
<dbReference type="PROSITE" id="PS50026">
    <property type="entry name" value="EGF_3"/>
    <property type="match status" value="12"/>
</dbReference>
<dbReference type="CDD" id="cd00110">
    <property type="entry name" value="LamG"/>
    <property type="match status" value="4"/>
</dbReference>
<dbReference type="FunFam" id="2.10.25.10:FF:000710">
    <property type="entry name" value="Blast:Protein eyes shut"/>
    <property type="match status" value="1"/>
</dbReference>
<feature type="domain" description="EGF-like" evidence="9">
    <location>
        <begin position="1125"/>
        <end position="1161"/>
    </location>
</feature>
<dbReference type="FunFam" id="2.10.25.10:FF:000012">
    <property type="entry name" value="Delta-like protein"/>
    <property type="match status" value="1"/>
</dbReference>
<dbReference type="SUPFAM" id="SSF57184">
    <property type="entry name" value="Growth factor receptor domain"/>
    <property type="match status" value="1"/>
</dbReference>
<dbReference type="InterPro" id="IPR013032">
    <property type="entry name" value="EGF-like_CS"/>
</dbReference>
<feature type="domain" description="EGF-like" evidence="9">
    <location>
        <begin position="110"/>
        <end position="146"/>
    </location>
</feature>
<dbReference type="SMART" id="SM00179">
    <property type="entry name" value="EGF_CA"/>
    <property type="match status" value="9"/>
</dbReference>
<dbReference type="FunFam" id="2.10.25.10:FF:000472">
    <property type="entry name" value="Uncharacterized protein, isoform A"/>
    <property type="match status" value="2"/>
</dbReference>
<proteinExistence type="predicted"/>
<feature type="domain" description="EGF-like" evidence="9">
    <location>
        <begin position="186"/>
        <end position="226"/>
    </location>
</feature>
<evidence type="ECO:0000313" key="11">
    <source>
        <dbReference type="Proteomes" id="UP000502823"/>
    </source>
</evidence>
<feature type="disulfide bond" evidence="6">
    <location>
        <begin position="174"/>
        <end position="183"/>
    </location>
</feature>
<dbReference type="InterPro" id="IPR013320">
    <property type="entry name" value="ConA-like_dom_sf"/>
</dbReference>
<accession>A0A6L2PYJ1</accession>
<dbReference type="GO" id="GO:0005509">
    <property type="term" value="F:calcium ion binding"/>
    <property type="evidence" value="ECO:0007669"/>
    <property type="project" value="InterPro"/>
</dbReference>
<keyword evidence="2" id="KW-0732">Signal</keyword>
<dbReference type="FunFam" id="2.10.25.10:FF:000699">
    <property type="entry name" value="Uncharacterized protein, isoform C"/>
    <property type="match status" value="1"/>
</dbReference>
<feature type="domain" description="EGF-like" evidence="9">
    <location>
        <begin position="266"/>
        <end position="302"/>
    </location>
</feature>
<dbReference type="OrthoDB" id="283575at2759"/>